<evidence type="ECO:0000313" key="1">
    <source>
        <dbReference type="EMBL" id="GKT41323.1"/>
    </source>
</evidence>
<name>A0AA37L3L1_9PEZI</name>
<accession>A0AA37L3L1</accession>
<dbReference type="GeneID" id="73322306"/>
<organism evidence="1 2">
    <name type="scientific">Colletotrichum spaethianum</name>
    <dbReference type="NCBI Taxonomy" id="700344"/>
    <lineage>
        <taxon>Eukaryota</taxon>
        <taxon>Fungi</taxon>
        <taxon>Dikarya</taxon>
        <taxon>Ascomycota</taxon>
        <taxon>Pezizomycotina</taxon>
        <taxon>Sordariomycetes</taxon>
        <taxon>Hypocreomycetidae</taxon>
        <taxon>Glomerellales</taxon>
        <taxon>Glomerellaceae</taxon>
        <taxon>Colletotrichum</taxon>
        <taxon>Colletotrichum spaethianum species complex</taxon>
    </lineage>
</organism>
<dbReference type="RefSeq" id="XP_049123673.1">
    <property type="nucleotide sequence ID" value="XM_049267716.1"/>
</dbReference>
<sequence length="232" mass="26558">MAHGYHARIVRLRPTESLVLWNMVHKPRFISEIVLQRFEDCASENAILADCWTSDRVVIIACEPTDAYKTVTVSVSPALQLDILSPAANPIWPSLSNASEPARHFCRRNIRQLERPKCHDDRVYWPQFWCSNTGVYQTYSMYDEDARAKAQEVFNDLGAGYASACVASCSISKTKTVLDIFRVRLPATTVFVDMIKVLEHQTRNHDIPQELRMYTNENISVRKQRYHGRPGG</sequence>
<evidence type="ECO:0000313" key="2">
    <source>
        <dbReference type="Proteomes" id="UP001055115"/>
    </source>
</evidence>
<reference evidence="1 2" key="1">
    <citation type="submission" date="2022-03" db="EMBL/GenBank/DDBJ databases">
        <title>Genome data of Colletotrichum spp.</title>
        <authorList>
            <person name="Utami Y.D."/>
            <person name="Hiruma K."/>
        </authorList>
    </citation>
    <scope>NUCLEOTIDE SEQUENCE [LARGE SCALE GENOMIC DNA]</scope>
    <source>
        <strain evidence="1 2">MAFF 239500</strain>
    </source>
</reference>
<dbReference type="AlphaFoldDB" id="A0AA37L3L1"/>
<protein>
    <submittedName>
        <fullName evidence="1">Uncharacterized protein</fullName>
    </submittedName>
</protein>
<gene>
    <name evidence="1" type="ORF">ColSpa_01504</name>
</gene>
<proteinExistence type="predicted"/>
<dbReference type="EMBL" id="BQXU01000003">
    <property type="protein sequence ID" value="GKT41323.1"/>
    <property type="molecule type" value="Genomic_DNA"/>
</dbReference>
<dbReference type="Proteomes" id="UP001055115">
    <property type="component" value="Unassembled WGS sequence"/>
</dbReference>
<comment type="caution">
    <text evidence="1">The sequence shown here is derived from an EMBL/GenBank/DDBJ whole genome shotgun (WGS) entry which is preliminary data.</text>
</comment>
<keyword evidence="2" id="KW-1185">Reference proteome</keyword>